<accession>A0A1M7ZN51</accession>
<dbReference type="InterPro" id="IPR004469">
    <property type="entry name" value="PSP"/>
</dbReference>
<evidence type="ECO:0000256" key="9">
    <source>
        <dbReference type="ARBA" id="ARBA00022842"/>
    </source>
</evidence>
<dbReference type="PANTHER" id="PTHR43344">
    <property type="entry name" value="PHOSPHOSERINE PHOSPHATASE"/>
    <property type="match status" value="1"/>
</dbReference>
<dbReference type="Proteomes" id="UP000186406">
    <property type="component" value="Unassembled WGS sequence"/>
</dbReference>
<dbReference type="UniPathway" id="UPA00135">
    <property type="reaction ID" value="UER00198"/>
</dbReference>
<dbReference type="OrthoDB" id="9792539at2"/>
<evidence type="ECO:0000256" key="5">
    <source>
        <dbReference type="ARBA" id="ARBA00015196"/>
    </source>
</evidence>
<keyword evidence="10" id="KW-0718">Serine biosynthesis</keyword>
<dbReference type="STRING" id="1123029.SAMN02745172_02957"/>
<dbReference type="InterPro" id="IPR023214">
    <property type="entry name" value="HAD_sf"/>
</dbReference>
<evidence type="ECO:0000256" key="10">
    <source>
        <dbReference type="ARBA" id="ARBA00023299"/>
    </source>
</evidence>
<evidence type="ECO:0000256" key="1">
    <source>
        <dbReference type="ARBA" id="ARBA00001946"/>
    </source>
</evidence>
<dbReference type="CDD" id="cd07500">
    <property type="entry name" value="HAD_PSP"/>
    <property type="match status" value="1"/>
</dbReference>
<dbReference type="SUPFAM" id="SSF56784">
    <property type="entry name" value="HAD-like"/>
    <property type="match status" value="1"/>
</dbReference>
<proteinExistence type="inferred from homology"/>
<dbReference type="AlphaFoldDB" id="A0A1M7ZN51"/>
<keyword evidence="9" id="KW-0460">Magnesium</keyword>
<dbReference type="GO" id="GO:0000287">
    <property type="term" value="F:magnesium ion binding"/>
    <property type="evidence" value="ECO:0007669"/>
    <property type="project" value="TreeGrafter"/>
</dbReference>
<name>A0A1M7ZN51_9HYPH</name>
<protein>
    <recommendedName>
        <fullName evidence="5">Phosphoserine phosphatase</fullName>
        <ecNumber evidence="4">3.1.3.3</ecNumber>
    </recommendedName>
    <alternativeName>
        <fullName evidence="11">O-phosphoserine phosphohydrolase</fullName>
    </alternativeName>
</protein>
<dbReference type="EC" id="3.1.3.3" evidence="4"/>
<organism evidence="15 16">
    <name type="scientific">Pseudoxanthobacter soli DSM 19599</name>
    <dbReference type="NCBI Taxonomy" id="1123029"/>
    <lineage>
        <taxon>Bacteria</taxon>
        <taxon>Pseudomonadati</taxon>
        <taxon>Pseudomonadota</taxon>
        <taxon>Alphaproteobacteria</taxon>
        <taxon>Hyphomicrobiales</taxon>
        <taxon>Segnochrobactraceae</taxon>
        <taxon>Pseudoxanthobacter</taxon>
    </lineage>
</organism>
<evidence type="ECO:0000313" key="16">
    <source>
        <dbReference type="Proteomes" id="UP000186406"/>
    </source>
</evidence>
<feature type="active site" description="Nucleophile" evidence="14">
    <location>
        <position position="101"/>
    </location>
</feature>
<keyword evidence="8" id="KW-0378">Hydrolase</keyword>
<comment type="catalytic activity">
    <reaction evidence="12">
        <text>O-phospho-L-serine + H2O = L-serine + phosphate</text>
        <dbReference type="Rhea" id="RHEA:21208"/>
        <dbReference type="ChEBI" id="CHEBI:15377"/>
        <dbReference type="ChEBI" id="CHEBI:33384"/>
        <dbReference type="ChEBI" id="CHEBI:43474"/>
        <dbReference type="ChEBI" id="CHEBI:57524"/>
        <dbReference type="EC" id="3.1.3.3"/>
    </reaction>
</comment>
<evidence type="ECO:0000256" key="13">
    <source>
        <dbReference type="ARBA" id="ARBA00048523"/>
    </source>
</evidence>
<dbReference type="SFLD" id="SFLDG01137">
    <property type="entry name" value="C1.6.1:_Phosphoserine_Phosphat"/>
    <property type="match status" value="1"/>
</dbReference>
<evidence type="ECO:0000256" key="3">
    <source>
        <dbReference type="ARBA" id="ARBA00009184"/>
    </source>
</evidence>
<keyword evidence="16" id="KW-1185">Reference proteome</keyword>
<gene>
    <name evidence="15" type="ORF">SAMN02745172_02957</name>
</gene>
<dbReference type="InterPro" id="IPR036412">
    <property type="entry name" value="HAD-like_sf"/>
</dbReference>
<evidence type="ECO:0000313" key="15">
    <source>
        <dbReference type="EMBL" id="SHO66301.1"/>
    </source>
</evidence>
<evidence type="ECO:0000256" key="14">
    <source>
        <dbReference type="PIRSR" id="PIRSR604469-1"/>
    </source>
</evidence>
<evidence type="ECO:0000256" key="7">
    <source>
        <dbReference type="ARBA" id="ARBA00022723"/>
    </source>
</evidence>
<dbReference type="GO" id="GO:0036424">
    <property type="term" value="F:L-phosphoserine phosphatase activity"/>
    <property type="evidence" value="ECO:0007669"/>
    <property type="project" value="InterPro"/>
</dbReference>
<evidence type="ECO:0000256" key="8">
    <source>
        <dbReference type="ARBA" id="ARBA00022801"/>
    </source>
</evidence>
<dbReference type="Gene3D" id="3.40.50.1000">
    <property type="entry name" value="HAD superfamily/HAD-like"/>
    <property type="match status" value="1"/>
</dbReference>
<comment type="catalytic activity">
    <reaction evidence="13">
        <text>O-phospho-D-serine + H2O = D-serine + phosphate</text>
        <dbReference type="Rhea" id="RHEA:24873"/>
        <dbReference type="ChEBI" id="CHEBI:15377"/>
        <dbReference type="ChEBI" id="CHEBI:35247"/>
        <dbReference type="ChEBI" id="CHEBI:43474"/>
        <dbReference type="ChEBI" id="CHEBI:58680"/>
        <dbReference type="EC" id="3.1.3.3"/>
    </reaction>
</comment>
<dbReference type="GO" id="GO:0006564">
    <property type="term" value="P:L-serine biosynthetic process"/>
    <property type="evidence" value="ECO:0007669"/>
    <property type="project" value="UniProtKB-KW"/>
</dbReference>
<evidence type="ECO:0000256" key="6">
    <source>
        <dbReference type="ARBA" id="ARBA00022605"/>
    </source>
</evidence>
<dbReference type="RefSeq" id="WP_073629940.1">
    <property type="nucleotide sequence ID" value="NZ_FRXO01000005.1"/>
</dbReference>
<feature type="active site" description="Proton donor" evidence="14">
    <location>
        <position position="103"/>
    </location>
</feature>
<dbReference type="NCBIfam" id="TIGR00338">
    <property type="entry name" value="serB"/>
    <property type="match status" value="1"/>
</dbReference>
<dbReference type="NCBIfam" id="TIGR01488">
    <property type="entry name" value="HAD-SF-IB"/>
    <property type="match status" value="1"/>
</dbReference>
<evidence type="ECO:0000256" key="4">
    <source>
        <dbReference type="ARBA" id="ARBA00012640"/>
    </source>
</evidence>
<dbReference type="GO" id="GO:0005737">
    <property type="term" value="C:cytoplasm"/>
    <property type="evidence" value="ECO:0007669"/>
    <property type="project" value="TreeGrafter"/>
</dbReference>
<dbReference type="Pfam" id="PF12710">
    <property type="entry name" value="HAD"/>
    <property type="match status" value="1"/>
</dbReference>
<comment type="cofactor">
    <cofactor evidence="1">
        <name>Mg(2+)</name>
        <dbReference type="ChEBI" id="CHEBI:18420"/>
    </cofactor>
</comment>
<evidence type="ECO:0000256" key="2">
    <source>
        <dbReference type="ARBA" id="ARBA00005135"/>
    </source>
</evidence>
<dbReference type="SFLD" id="SFLDF00029">
    <property type="entry name" value="phosphoserine_phosphatase"/>
    <property type="match status" value="1"/>
</dbReference>
<reference evidence="15 16" key="1">
    <citation type="submission" date="2016-12" db="EMBL/GenBank/DDBJ databases">
        <authorList>
            <person name="Song W.-J."/>
            <person name="Kurnit D.M."/>
        </authorList>
    </citation>
    <scope>NUCLEOTIDE SEQUENCE [LARGE SCALE GENOMIC DNA]</scope>
    <source>
        <strain evidence="15 16">DSM 19599</strain>
    </source>
</reference>
<dbReference type="SFLD" id="SFLDG01136">
    <property type="entry name" value="C1.6:_Phosphoserine_Phosphatas"/>
    <property type="match status" value="1"/>
</dbReference>
<comment type="pathway">
    <text evidence="2">Amino-acid biosynthesis; L-serine biosynthesis; L-serine from 3-phospho-D-glycerate: step 3/3.</text>
</comment>
<evidence type="ECO:0000256" key="12">
    <source>
        <dbReference type="ARBA" id="ARBA00048138"/>
    </source>
</evidence>
<dbReference type="EMBL" id="FRXO01000005">
    <property type="protein sequence ID" value="SHO66301.1"/>
    <property type="molecule type" value="Genomic_DNA"/>
</dbReference>
<keyword evidence="7" id="KW-0479">Metal-binding</keyword>
<keyword evidence="6" id="KW-0028">Amino-acid biosynthesis</keyword>
<dbReference type="InterPro" id="IPR050582">
    <property type="entry name" value="HAD-like_SerB"/>
</dbReference>
<evidence type="ECO:0000256" key="11">
    <source>
        <dbReference type="ARBA" id="ARBA00031693"/>
    </source>
</evidence>
<comment type="similarity">
    <text evidence="3">Belongs to the HAD-like hydrolase superfamily. SerB family.</text>
</comment>
<dbReference type="PANTHER" id="PTHR43344:SF2">
    <property type="entry name" value="PHOSPHOSERINE PHOSPHATASE"/>
    <property type="match status" value="1"/>
</dbReference>
<dbReference type="SFLD" id="SFLDS00003">
    <property type="entry name" value="Haloacid_Dehalogenase"/>
    <property type="match status" value="1"/>
</dbReference>
<sequence length="311" mass="32017">MTSLSPVSGAASATADLVATLVASPERQAVDGGAIARAASVLPSFETAVLAPGIAADLAFPAPAAEAKGFEDAIREALAGEPIDVFVQPRAGRRKRLVVADMDSTLIGQECIDELAAELGLKDHVAAITERAMRGELAFEPALRERVGLLAGLDAGVTEKVWRERITLTPGAKALIATMRANGAYAALVSGGFTVFTEKVAAVLGFDEHNANLLLVEGGRLTGTVGEPILGRDAKLARLEALIAEKGLTAADAIAVGDGANDLAMIRAAGLGVAFHAKPAVAAEADARIDHGDLTALLYFQGYRQDEFVGG</sequence>